<dbReference type="Proteomes" id="UP001228049">
    <property type="component" value="Unassembled WGS sequence"/>
</dbReference>
<evidence type="ECO:0000313" key="1">
    <source>
        <dbReference type="EMBL" id="KAK1888143.1"/>
    </source>
</evidence>
<reference evidence="1" key="1">
    <citation type="submission" date="2023-04" db="EMBL/GenBank/DDBJ databases">
        <title>Chromosome-level genome of Chaenocephalus aceratus.</title>
        <authorList>
            <person name="Park H."/>
        </authorList>
    </citation>
    <scope>NUCLEOTIDE SEQUENCE</scope>
    <source>
        <strain evidence="1">DE</strain>
        <tissue evidence="1">Muscle</tissue>
    </source>
</reference>
<dbReference type="AlphaFoldDB" id="A0AAD9BTP7"/>
<protein>
    <submittedName>
        <fullName evidence="1">HTH-type transcriptional regulator</fullName>
    </submittedName>
</protein>
<organism evidence="1 2">
    <name type="scientific">Dissostichus eleginoides</name>
    <name type="common">Patagonian toothfish</name>
    <name type="synonym">Dissostichus amissus</name>
    <dbReference type="NCBI Taxonomy" id="100907"/>
    <lineage>
        <taxon>Eukaryota</taxon>
        <taxon>Metazoa</taxon>
        <taxon>Chordata</taxon>
        <taxon>Craniata</taxon>
        <taxon>Vertebrata</taxon>
        <taxon>Euteleostomi</taxon>
        <taxon>Actinopterygii</taxon>
        <taxon>Neopterygii</taxon>
        <taxon>Teleostei</taxon>
        <taxon>Neoteleostei</taxon>
        <taxon>Acanthomorphata</taxon>
        <taxon>Eupercaria</taxon>
        <taxon>Perciformes</taxon>
        <taxon>Notothenioidei</taxon>
        <taxon>Nototheniidae</taxon>
        <taxon>Dissostichus</taxon>
    </lineage>
</organism>
<feature type="non-terminal residue" evidence="1">
    <location>
        <position position="121"/>
    </location>
</feature>
<evidence type="ECO:0000313" key="2">
    <source>
        <dbReference type="Proteomes" id="UP001228049"/>
    </source>
</evidence>
<comment type="caution">
    <text evidence="1">The sequence shown here is derived from an EMBL/GenBank/DDBJ whole genome shotgun (WGS) entry which is preliminary data.</text>
</comment>
<proteinExistence type="predicted"/>
<dbReference type="EMBL" id="JASDAP010000018">
    <property type="protein sequence ID" value="KAK1888143.1"/>
    <property type="molecule type" value="Genomic_DNA"/>
</dbReference>
<sequence>MSYSPLMSSSAFMGSPESSSACHKSLRQATVQSNHIPGACISFTGKRSCLSKSGRASEASNMRMEKAGKGLNGFVFPHLTMCQSECNLVSSGGSIHYYVDLVVSYQEDGDEDAPASATGHS</sequence>
<keyword evidence="2" id="KW-1185">Reference proteome</keyword>
<accession>A0AAD9BTP7</accession>
<name>A0AAD9BTP7_DISEL</name>
<gene>
    <name evidence="1" type="ORF">KUDE01_028928</name>
</gene>